<dbReference type="STRING" id="215637.A0A4P9ZN69"/>
<accession>A0A4P9ZN69</accession>
<keyword evidence="2" id="KW-1185">Reference proteome</keyword>
<protein>
    <submittedName>
        <fullName evidence="1">Ubiquitin-conjugating enzyme E2-binding protein</fullName>
    </submittedName>
</protein>
<evidence type="ECO:0000313" key="1">
    <source>
        <dbReference type="EMBL" id="RKP34713.1"/>
    </source>
</evidence>
<dbReference type="EMBL" id="ML003098">
    <property type="protein sequence ID" value="RKP34713.1"/>
    <property type="molecule type" value="Genomic_DNA"/>
</dbReference>
<dbReference type="GO" id="GO:0061630">
    <property type="term" value="F:ubiquitin protein ligase activity"/>
    <property type="evidence" value="ECO:0007669"/>
    <property type="project" value="TreeGrafter"/>
</dbReference>
<sequence length="344" mass="39088">MEPPLTAAQLHERATGIQCRWCLQLLVTPGAQEVGGDDHPASASDPTFTALNLPSEHWSELLDCWMCHPDEEFKYFMKYDRDTSLPGFRVHSWHPKLAQVMVGNTYLLVGSRDVPDGAYSVQGRSNPLDKNTMLYENHEEICCKRCLAPIGQRWKPAVPAANSTDYSPLQDEYTIMLFKYATEIALKERKETIRLPLSSALVADLVEMGKAHANYRFCLFSHGQRQPVALLWLLQWNLAVTTNAYHGMVHTLPFSAFDHTWSQLQSFGEQLTNVLKVCYLDQSSDPETFKRHCSQWATRNDVESLFYAETQCQEVMTLLRLSTLAIPPENRQFTEFSVGIIPVG</sequence>
<dbReference type="GO" id="GO:0043161">
    <property type="term" value="P:proteasome-mediated ubiquitin-dependent protein catabolic process"/>
    <property type="evidence" value="ECO:0007669"/>
    <property type="project" value="TreeGrafter"/>
</dbReference>
<name>A0A4P9ZN69_9FUNG</name>
<dbReference type="PANTHER" id="PTHR31531">
    <property type="entry name" value="E3 UBIQUITIN-PROTEIN LIGASE E3D FAMILY MEMBER"/>
    <property type="match status" value="1"/>
</dbReference>
<dbReference type="Pfam" id="PF09814">
    <property type="entry name" value="HECT_2"/>
    <property type="match status" value="1"/>
</dbReference>
<reference evidence="2" key="1">
    <citation type="journal article" date="2018" name="Nat. Microbiol.">
        <title>Leveraging single-cell genomics to expand the fungal tree of life.</title>
        <authorList>
            <person name="Ahrendt S.R."/>
            <person name="Quandt C.A."/>
            <person name="Ciobanu D."/>
            <person name="Clum A."/>
            <person name="Salamov A."/>
            <person name="Andreopoulos B."/>
            <person name="Cheng J.F."/>
            <person name="Woyke T."/>
            <person name="Pelin A."/>
            <person name="Henrissat B."/>
            <person name="Reynolds N.K."/>
            <person name="Benny G.L."/>
            <person name="Smith M.E."/>
            <person name="James T.Y."/>
            <person name="Grigoriev I.V."/>
        </authorList>
    </citation>
    <scope>NUCLEOTIDE SEQUENCE [LARGE SCALE GENOMIC DNA]</scope>
    <source>
        <strain evidence="2">RSA 468</strain>
    </source>
</reference>
<dbReference type="GO" id="GO:0005829">
    <property type="term" value="C:cytosol"/>
    <property type="evidence" value="ECO:0007669"/>
    <property type="project" value="TreeGrafter"/>
</dbReference>
<evidence type="ECO:0000313" key="2">
    <source>
        <dbReference type="Proteomes" id="UP000268162"/>
    </source>
</evidence>
<dbReference type="GO" id="GO:0005634">
    <property type="term" value="C:nucleus"/>
    <property type="evidence" value="ECO:0007669"/>
    <property type="project" value="TreeGrafter"/>
</dbReference>
<dbReference type="GO" id="GO:0030332">
    <property type="term" value="F:cyclin binding"/>
    <property type="evidence" value="ECO:0007669"/>
    <property type="project" value="TreeGrafter"/>
</dbReference>
<gene>
    <name evidence="1" type="ORF">BJ085DRAFT_27873</name>
</gene>
<dbReference type="GO" id="GO:0000151">
    <property type="term" value="C:ubiquitin ligase complex"/>
    <property type="evidence" value="ECO:0007669"/>
    <property type="project" value="TreeGrafter"/>
</dbReference>
<dbReference type="PANTHER" id="PTHR31531:SF2">
    <property type="entry name" value="E3 UBIQUITIN-PROTEIN LIGASE E3D"/>
    <property type="match status" value="1"/>
</dbReference>
<dbReference type="Proteomes" id="UP000268162">
    <property type="component" value="Unassembled WGS sequence"/>
</dbReference>
<organism evidence="1 2">
    <name type="scientific">Dimargaris cristalligena</name>
    <dbReference type="NCBI Taxonomy" id="215637"/>
    <lineage>
        <taxon>Eukaryota</taxon>
        <taxon>Fungi</taxon>
        <taxon>Fungi incertae sedis</taxon>
        <taxon>Zoopagomycota</taxon>
        <taxon>Kickxellomycotina</taxon>
        <taxon>Dimargaritomycetes</taxon>
        <taxon>Dimargaritales</taxon>
        <taxon>Dimargaritaceae</taxon>
        <taxon>Dimargaris</taxon>
    </lineage>
</organism>
<dbReference type="InterPro" id="IPR019193">
    <property type="entry name" value="UBQ-conj_enz_E2-bd_prot"/>
</dbReference>
<dbReference type="AlphaFoldDB" id="A0A4P9ZN69"/>
<dbReference type="GO" id="GO:0051865">
    <property type="term" value="P:protein autoubiquitination"/>
    <property type="evidence" value="ECO:0007669"/>
    <property type="project" value="TreeGrafter"/>
</dbReference>
<dbReference type="GO" id="GO:0006513">
    <property type="term" value="P:protein monoubiquitination"/>
    <property type="evidence" value="ECO:0007669"/>
    <property type="project" value="TreeGrafter"/>
</dbReference>
<dbReference type="GO" id="GO:0000209">
    <property type="term" value="P:protein polyubiquitination"/>
    <property type="evidence" value="ECO:0007669"/>
    <property type="project" value="TreeGrafter"/>
</dbReference>
<proteinExistence type="predicted"/>
<dbReference type="GO" id="GO:0031624">
    <property type="term" value="F:ubiquitin conjugating enzyme binding"/>
    <property type="evidence" value="ECO:0007669"/>
    <property type="project" value="TreeGrafter"/>
</dbReference>